<reference evidence="3" key="1">
    <citation type="journal article" date="2015" name="PLoS Genet.">
        <title>The dynamic genome and transcriptome of the human fungal pathogen Blastomyces and close relative Emmonsia.</title>
        <authorList>
            <person name="Munoz J.F."/>
            <person name="Gauthier G.M."/>
            <person name="Desjardins C.A."/>
            <person name="Gallo J.E."/>
            <person name="Holder J."/>
            <person name="Sullivan T.D."/>
            <person name="Marty A.J."/>
            <person name="Carmen J.C."/>
            <person name="Chen Z."/>
            <person name="Ding L."/>
            <person name="Gujja S."/>
            <person name="Magrini V."/>
            <person name="Misas E."/>
            <person name="Mitreva M."/>
            <person name="Priest M."/>
            <person name="Saif S."/>
            <person name="Whiston E.A."/>
            <person name="Young S."/>
            <person name="Zeng Q."/>
            <person name="Goldman W.E."/>
            <person name="Mardis E.R."/>
            <person name="Taylor J.W."/>
            <person name="McEwen J.G."/>
            <person name="Clay O.K."/>
            <person name="Klein B.S."/>
            <person name="Cuomo C.A."/>
        </authorList>
    </citation>
    <scope>NUCLEOTIDE SEQUENCE [LARGE SCALE GENOMIC DNA]</scope>
    <source>
        <strain evidence="3">UAMH 139</strain>
    </source>
</reference>
<keyword evidence="3" id="KW-1185">Reference proteome</keyword>
<proteinExistence type="predicted"/>
<dbReference type="AlphaFoldDB" id="A0A0H1B6A6"/>
<dbReference type="EMBL" id="LDEV01003004">
    <property type="protein sequence ID" value="KLJ06623.1"/>
    <property type="molecule type" value="Genomic_DNA"/>
</dbReference>
<organism evidence="2 3">
    <name type="scientific">Blastomyces silverae</name>
    <dbReference type="NCBI Taxonomy" id="2060906"/>
    <lineage>
        <taxon>Eukaryota</taxon>
        <taxon>Fungi</taxon>
        <taxon>Dikarya</taxon>
        <taxon>Ascomycota</taxon>
        <taxon>Pezizomycotina</taxon>
        <taxon>Eurotiomycetes</taxon>
        <taxon>Eurotiomycetidae</taxon>
        <taxon>Onygenales</taxon>
        <taxon>Ajellomycetaceae</taxon>
        <taxon>Blastomyces</taxon>
    </lineage>
</organism>
<dbReference type="STRING" id="2060906.A0A0H1B6A6"/>
<evidence type="ECO:0000256" key="1">
    <source>
        <dbReference type="SAM" id="MobiDB-lite"/>
    </source>
</evidence>
<dbReference type="OrthoDB" id="4187480at2759"/>
<feature type="region of interest" description="Disordered" evidence="1">
    <location>
        <begin position="66"/>
        <end position="86"/>
    </location>
</feature>
<accession>A0A0H1B6A6</accession>
<comment type="caution">
    <text evidence="2">The sequence shown here is derived from an EMBL/GenBank/DDBJ whole genome shotgun (WGS) entry which is preliminary data.</text>
</comment>
<sequence length="381" mass="43308">MADPSKTRELARSQPAGMHMPSIEPIERQHIEPEESFEDDSISEISDLSELSELSDLPETLRDEDVTASSTVGLGAKGQDGGSDPKALRKAYAHTTMVLKYKLATEREKRKAAEAKLKIAELRAAAGKHTTINTSSRHVDADADPKLLPKTLDSTIYNPNFDVDEAMTQFDHRVRDLAKPRTTLTGIPTHSAWRTEMKARILEADCWELIEEHQIANPFKDTEWAPLWEQKNLWLFSYIWSSLSVTVAAPMTGEDGYRKRNAYCLWRALEEKYAISMTQLRREAVVGFLTVAASTQVNYDDDDDVRAFFDRFRDALAELKAVDVNLPESVVFDVFYSALSGWYQNYVQMKVEEVQVSKSTTATLDVFQLMDEIRAHYLEKW</sequence>
<name>A0A0H1B6A6_9EURO</name>
<evidence type="ECO:0000313" key="3">
    <source>
        <dbReference type="Proteomes" id="UP000053573"/>
    </source>
</evidence>
<protein>
    <submittedName>
        <fullName evidence="2">Uncharacterized protein</fullName>
    </submittedName>
</protein>
<dbReference type="Proteomes" id="UP000053573">
    <property type="component" value="Unassembled WGS sequence"/>
</dbReference>
<gene>
    <name evidence="2" type="ORF">EMPG_17882</name>
</gene>
<evidence type="ECO:0000313" key="2">
    <source>
        <dbReference type="EMBL" id="KLJ06623.1"/>
    </source>
</evidence>
<feature type="region of interest" description="Disordered" evidence="1">
    <location>
        <begin position="1"/>
        <end position="24"/>
    </location>
</feature>
<feature type="compositionally biased region" description="Basic and acidic residues" evidence="1">
    <location>
        <begin position="1"/>
        <end position="11"/>
    </location>
</feature>